<feature type="non-terminal residue" evidence="1">
    <location>
        <position position="1"/>
    </location>
</feature>
<organism evidence="1 2">
    <name type="scientific">Artemia franciscana</name>
    <name type="common">Brine shrimp</name>
    <name type="synonym">Artemia sanfranciscana</name>
    <dbReference type="NCBI Taxonomy" id="6661"/>
    <lineage>
        <taxon>Eukaryota</taxon>
        <taxon>Metazoa</taxon>
        <taxon>Ecdysozoa</taxon>
        <taxon>Arthropoda</taxon>
        <taxon>Crustacea</taxon>
        <taxon>Branchiopoda</taxon>
        <taxon>Anostraca</taxon>
        <taxon>Artemiidae</taxon>
        <taxon>Artemia</taxon>
    </lineage>
</organism>
<evidence type="ECO:0000313" key="1">
    <source>
        <dbReference type="EMBL" id="KAK2703898.1"/>
    </source>
</evidence>
<accession>A0AA88H3H6</accession>
<dbReference type="PANTHER" id="PTHR42972">
    <property type="entry name" value="TOL-PAL SYSTEM PROTEIN TOLB"/>
    <property type="match status" value="1"/>
</dbReference>
<dbReference type="Gene3D" id="3.40.50.1820">
    <property type="entry name" value="alpha/beta hydrolase"/>
    <property type="match status" value="1"/>
</dbReference>
<dbReference type="InterPro" id="IPR029058">
    <property type="entry name" value="AB_hydrolase_fold"/>
</dbReference>
<dbReference type="PANTHER" id="PTHR42972:SF8">
    <property type="entry name" value="POLYHYDROXYBUTYRATE DEPOLYMERASE"/>
    <property type="match status" value="1"/>
</dbReference>
<reference evidence="1" key="1">
    <citation type="submission" date="2023-07" db="EMBL/GenBank/DDBJ databases">
        <title>Chromosome-level genome assembly of Artemia franciscana.</title>
        <authorList>
            <person name="Jo E."/>
        </authorList>
    </citation>
    <scope>NUCLEOTIDE SEQUENCE</scope>
    <source>
        <tissue evidence="1">Whole body</tissue>
    </source>
</reference>
<protein>
    <submittedName>
        <fullName evidence="1">Uncharacterized protein</fullName>
    </submittedName>
</protein>
<evidence type="ECO:0000313" key="2">
    <source>
        <dbReference type="Proteomes" id="UP001187531"/>
    </source>
</evidence>
<proteinExistence type="predicted"/>
<keyword evidence="2" id="KW-1185">Reference proteome</keyword>
<gene>
    <name evidence="1" type="ORF">QYM36_017821</name>
</gene>
<dbReference type="AlphaFoldDB" id="A0AA88H3H6"/>
<dbReference type="Proteomes" id="UP001187531">
    <property type="component" value="Unassembled WGS sequence"/>
</dbReference>
<comment type="caution">
    <text evidence="1">The sequence shown here is derived from an EMBL/GenBank/DDBJ whole genome shotgun (WGS) entry which is preliminary data.</text>
</comment>
<name>A0AA88H3H6_ARTSF</name>
<dbReference type="SUPFAM" id="SSF53474">
    <property type="entry name" value="alpha/beta-Hydrolases"/>
    <property type="match status" value="2"/>
</dbReference>
<sequence>MATPGVVNVDSLIQATEDFANRGGIDPTINMQNDKVYVFHGTADRTVYPGIGEKVVDYYTNYVKPENFLTEMTKTSGHGFPTDGYGVACDTTKSPFINDCGYNGAYEMLNYLYGGNLVRPFGAPGSTTLAGTFYEFDQTQFISGVASSSDLDTIAYAYIPSACVDSGSVCKLHVSLHGCLQGRCKDTFIRDSIIKTFTLQPTDGYGVACDTTKSPFINDCGYNGAYEMLNYLYGGNLVRPFGAPGTTTLAGTFYEFDQTQFISGLASSSDMDTIAYAYIPSACVDSGSVCKLHVSLHGCLQGRKWLDDEYAKMTGYNEVAELNNIIVIYPQATSNFLDSNPNGCWDWWGYLDSLFGTSEY</sequence>
<dbReference type="EMBL" id="JAVRJZ010000067">
    <property type="protein sequence ID" value="KAK2703898.1"/>
    <property type="molecule type" value="Genomic_DNA"/>
</dbReference>